<evidence type="ECO:0000256" key="7">
    <source>
        <dbReference type="ARBA" id="ARBA00023002"/>
    </source>
</evidence>
<dbReference type="Pfam" id="PF08022">
    <property type="entry name" value="FAD_binding_8"/>
    <property type="match status" value="1"/>
</dbReference>
<dbReference type="InterPro" id="IPR002048">
    <property type="entry name" value="EF_hand_dom"/>
</dbReference>
<evidence type="ECO:0000256" key="2">
    <source>
        <dbReference type="ARBA" id="ARBA00022630"/>
    </source>
</evidence>
<dbReference type="GO" id="GO:0005509">
    <property type="term" value="F:calcium ion binding"/>
    <property type="evidence" value="ECO:0007669"/>
    <property type="project" value="InterPro"/>
</dbReference>
<evidence type="ECO:0000256" key="6">
    <source>
        <dbReference type="ARBA" id="ARBA00022989"/>
    </source>
</evidence>
<dbReference type="EMBL" id="QUSZ01005699">
    <property type="protein sequence ID" value="RHY08544.1"/>
    <property type="molecule type" value="Genomic_DNA"/>
</dbReference>
<dbReference type="Gene3D" id="3.40.50.80">
    <property type="entry name" value="Nucleotide-binding domain of ferredoxin-NADP reductase (FNR) module"/>
    <property type="match status" value="1"/>
</dbReference>
<dbReference type="Proteomes" id="UP000266643">
    <property type="component" value="Unassembled WGS sequence"/>
</dbReference>
<organism evidence="13 15">
    <name type="scientific">Aphanomyces astaci</name>
    <name type="common">Crayfish plague agent</name>
    <dbReference type="NCBI Taxonomy" id="112090"/>
    <lineage>
        <taxon>Eukaryota</taxon>
        <taxon>Sar</taxon>
        <taxon>Stramenopiles</taxon>
        <taxon>Oomycota</taxon>
        <taxon>Saprolegniomycetes</taxon>
        <taxon>Saprolegniales</taxon>
        <taxon>Verrucalvaceae</taxon>
        <taxon>Aphanomyces</taxon>
    </lineage>
</organism>
<feature type="transmembrane region" description="Helical" evidence="9">
    <location>
        <begin position="451"/>
        <end position="473"/>
    </location>
</feature>
<gene>
    <name evidence="13" type="ORF">DYB30_001256</name>
    <name evidence="12" type="ORF">DYB36_000746</name>
</gene>
<dbReference type="EMBL" id="QUTD01004861">
    <property type="protein sequence ID" value="RHY65693.1"/>
    <property type="molecule type" value="Genomic_DNA"/>
</dbReference>
<keyword evidence="2" id="KW-0285">Flavoprotein</keyword>
<feature type="domain" description="FAD-binding FR-type" evidence="11">
    <location>
        <begin position="536"/>
        <end position="642"/>
    </location>
</feature>
<evidence type="ECO:0000256" key="5">
    <source>
        <dbReference type="ARBA" id="ARBA00022857"/>
    </source>
</evidence>
<dbReference type="InterPro" id="IPR039261">
    <property type="entry name" value="FNR_nucleotide-bd"/>
</dbReference>
<dbReference type="SFLD" id="SFLDG01169">
    <property type="entry name" value="NADPH_oxidase_subgroup_(NOX)"/>
    <property type="match status" value="1"/>
</dbReference>
<dbReference type="Gene3D" id="2.40.30.10">
    <property type="entry name" value="Translation factors"/>
    <property type="match status" value="1"/>
</dbReference>
<feature type="domain" description="EF-hand" evidence="10">
    <location>
        <begin position="166"/>
        <end position="201"/>
    </location>
</feature>
<dbReference type="Pfam" id="PF01794">
    <property type="entry name" value="Ferric_reduct"/>
    <property type="match status" value="1"/>
</dbReference>
<dbReference type="GO" id="GO:0005886">
    <property type="term" value="C:plasma membrane"/>
    <property type="evidence" value="ECO:0007669"/>
    <property type="project" value="TreeGrafter"/>
</dbReference>
<dbReference type="SFLD" id="SFLDG01168">
    <property type="entry name" value="Ferric_reductase_subgroup_(FRE"/>
    <property type="match status" value="1"/>
</dbReference>
<comment type="subcellular location">
    <subcellularLocation>
        <location evidence="1">Membrane</location>
        <topology evidence="1">Multi-pass membrane protein</topology>
    </subcellularLocation>
</comment>
<feature type="transmembrane region" description="Helical" evidence="9">
    <location>
        <begin position="480"/>
        <end position="500"/>
    </location>
</feature>
<evidence type="ECO:0000259" key="10">
    <source>
        <dbReference type="PROSITE" id="PS50222"/>
    </source>
</evidence>
<proteinExistence type="predicted"/>
<evidence type="ECO:0008006" key="16">
    <source>
        <dbReference type="Google" id="ProtNLM"/>
    </source>
</evidence>
<dbReference type="PROSITE" id="PS50222">
    <property type="entry name" value="EF_HAND_2"/>
    <property type="match status" value="1"/>
</dbReference>
<evidence type="ECO:0000313" key="14">
    <source>
        <dbReference type="Proteomes" id="UP000265427"/>
    </source>
</evidence>
<dbReference type="InterPro" id="IPR017927">
    <property type="entry name" value="FAD-bd_FR_type"/>
</dbReference>
<evidence type="ECO:0000259" key="11">
    <source>
        <dbReference type="PROSITE" id="PS51384"/>
    </source>
</evidence>
<keyword evidence="5" id="KW-0521">NADP</keyword>
<keyword evidence="6 9" id="KW-1133">Transmembrane helix</keyword>
<evidence type="ECO:0000256" key="9">
    <source>
        <dbReference type="SAM" id="Phobius"/>
    </source>
</evidence>
<keyword evidence="8 9" id="KW-0472">Membrane</keyword>
<feature type="transmembrane region" description="Helical" evidence="9">
    <location>
        <begin position="305"/>
        <end position="321"/>
    </location>
</feature>
<dbReference type="InterPro" id="IPR013130">
    <property type="entry name" value="Fe3_Rdtase_TM_dom"/>
</dbReference>
<dbReference type="Proteomes" id="UP000265427">
    <property type="component" value="Unassembled WGS sequence"/>
</dbReference>
<dbReference type="GO" id="GO:0016491">
    <property type="term" value="F:oxidoreductase activity"/>
    <property type="evidence" value="ECO:0007669"/>
    <property type="project" value="UniProtKB-KW"/>
</dbReference>
<dbReference type="AlphaFoldDB" id="A0A397DHZ8"/>
<reference evidence="14 15" key="1">
    <citation type="submission" date="2018-08" db="EMBL/GenBank/DDBJ databases">
        <title>Aphanomyces genome sequencing and annotation.</title>
        <authorList>
            <person name="Minardi D."/>
            <person name="Oidtmann B."/>
            <person name="Van Der Giezen M."/>
            <person name="Studholme D.J."/>
        </authorList>
    </citation>
    <scope>NUCLEOTIDE SEQUENCE [LARGE SCALE GENOMIC DNA]</scope>
    <source>
        <strain evidence="13 15">D2</strain>
        <strain evidence="12 14">Kv</strain>
    </source>
</reference>
<protein>
    <recommendedName>
        <fullName evidence="16">FAD-binding FR-type domain-containing protein</fullName>
    </recommendedName>
</protein>
<accession>A0A397DHZ8</accession>
<evidence type="ECO:0000313" key="15">
    <source>
        <dbReference type="Proteomes" id="UP000266643"/>
    </source>
</evidence>
<dbReference type="InterPro" id="IPR000778">
    <property type="entry name" value="Cyt_b245_heavy_chain"/>
</dbReference>
<dbReference type="PROSITE" id="PS51384">
    <property type="entry name" value="FAD_FR"/>
    <property type="match status" value="1"/>
</dbReference>
<dbReference type="Gene3D" id="1.10.238.10">
    <property type="entry name" value="EF-hand"/>
    <property type="match status" value="1"/>
</dbReference>
<evidence type="ECO:0000313" key="12">
    <source>
        <dbReference type="EMBL" id="RHY08544.1"/>
    </source>
</evidence>
<keyword evidence="7" id="KW-0560">Oxidoreductase</keyword>
<dbReference type="PRINTS" id="PR00466">
    <property type="entry name" value="GP91PHOX"/>
</dbReference>
<evidence type="ECO:0000256" key="8">
    <source>
        <dbReference type="ARBA" id="ARBA00023136"/>
    </source>
</evidence>
<dbReference type="SFLD" id="SFLDS00052">
    <property type="entry name" value="Ferric_Reductase_Domain"/>
    <property type="match status" value="1"/>
</dbReference>
<dbReference type="InterPro" id="IPR050369">
    <property type="entry name" value="RBOH/FRE"/>
</dbReference>
<dbReference type="SUPFAM" id="SSF47473">
    <property type="entry name" value="EF-hand"/>
    <property type="match status" value="1"/>
</dbReference>
<dbReference type="InterPro" id="IPR013112">
    <property type="entry name" value="FAD-bd_8"/>
</dbReference>
<dbReference type="InterPro" id="IPR013121">
    <property type="entry name" value="Fe_red_NAD-bd_6"/>
</dbReference>
<dbReference type="PANTHER" id="PTHR11972:SF153">
    <property type="entry name" value="SUPEROXIDE-GENERATING NADPH OXIDASE HEAVY CHAIN SUBUNIT A"/>
    <property type="match status" value="1"/>
</dbReference>
<dbReference type="InterPro" id="IPR011992">
    <property type="entry name" value="EF-hand-dom_pair"/>
</dbReference>
<evidence type="ECO:0000313" key="13">
    <source>
        <dbReference type="EMBL" id="RHY65693.1"/>
    </source>
</evidence>
<evidence type="ECO:0000256" key="1">
    <source>
        <dbReference type="ARBA" id="ARBA00004141"/>
    </source>
</evidence>
<dbReference type="PANTHER" id="PTHR11972">
    <property type="entry name" value="NADPH OXIDASE"/>
    <property type="match status" value="1"/>
</dbReference>
<dbReference type="CDD" id="cd06186">
    <property type="entry name" value="NOX_Duox_like_FAD_NADP"/>
    <property type="match status" value="1"/>
</dbReference>
<dbReference type="InterPro" id="IPR017938">
    <property type="entry name" value="Riboflavin_synthase-like_b-brl"/>
</dbReference>
<dbReference type="VEuPathDB" id="FungiDB:H257_12563"/>
<dbReference type="Pfam" id="PF08030">
    <property type="entry name" value="NAD_binding_6"/>
    <property type="match status" value="1"/>
</dbReference>
<name>A0A397DHZ8_APHAT</name>
<evidence type="ECO:0000256" key="3">
    <source>
        <dbReference type="ARBA" id="ARBA00022692"/>
    </source>
</evidence>
<keyword evidence="3 9" id="KW-0812">Transmembrane</keyword>
<keyword evidence="4" id="KW-0274">FAD</keyword>
<comment type="caution">
    <text evidence="13">The sequence shown here is derived from an EMBL/GenBank/DDBJ whole genome shotgun (WGS) entry which is preliminary data.</text>
</comment>
<evidence type="ECO:0000256" key="4">
    <source>
        <dbReference type="ARBA" id="ARBA00022827"/>
    </source>
</evidence>
<sequence>MQTTTKRSAYAQATTPEMRLSGCSAAAMSQRSLLATLRPRHSDYFSKILQAPSVRQVASMQTAGVRVSSFVSNCSSLGAAVPMLEDGDDDDVFKDREFADDDEDEPTGLMQFDALKHVVHTIANADGAIDKQTFKDTFGMDLPDAAMESVRCASFLLTAAMEMDLADDEKLRLIFNTMDAQSTGLIDRGDVVTLLRAKFASVKLKCKAIHPRVGTDYSSLADILFAKAHAAHKTHIDYAQFCHVFRDYIKDATTVVTADYLKSTKSTHRTNVFFTTTSSSGHDHASLSSLGSNVHAWYLRNRLRLWWGALYIVFCLYQGIGKAMKFPVDSAVGWSLRIARGMAQVSMSNMFLALLPMCRSVVEIVKTHTPLGRFIPFDDVLAFHRVAGAVSLLAGLIHTGAHVYNEVCLYLVVSPDRIHRSFLVAHISTLRGPNGEALVPPFHQFVMTLPILTGVVMLVIALLVLSTALIPWVRQRHFNVFWYCHVSLGLFLAAGCLHGAMSWLATAQSFFWILPPLSIYLLERRVRFLKYFPVATKTVPVAIQRDRTTIYKQSSSEDTLALFLDKPPSFRYTPGMYTFVNVPAISTHEWHPFTISSAPCDPYVSLHIRNAGDWTCRLHELIDQGQFPALFLDGPVGAPTQAYSQYKTILMVGGGIGVTPFASVLKDVVTEMRSRKAGGRVCPDFHLEKLYFHWTTRQQDSLRWFEDTMNDLHALDDDNMFETHQHLTSVKEHDTPEFMKLFQAMVHKETGTDVVSGLHTGQLTHFGRPKWDQIFHEIASTHVGETIGVFFCGPHIIDVELDRLCRQHTSNGTRFEYHSEKFA</sequence>
<dbReference type="SUPFAM" id="SSF52343">
    <property type="entry name" value="Ferredoxin reductase-like, C-terminal NADP-linked domain"/>
    <property type="match status" value="1"/>
</dbReference>
<dbReference type="SUPFAM" id="SSF63380">
    <property type="entry name" value="Riboflavin synthase domain-like"/>
    <property type="match status" value="1"/>
</dbReference>